<keyword evidence="7 8" id="KW-0472">Membrane</keyword>
<feature type="transmembrane region" description="Helical" evidence="8">
    <location>
        <begin position="126"/>
        <end position="146"/>
    </location>
</feature>
<reference evidence="9" key="1">
    <citation type="journal article" date="2020" name="Antimicrob. Agents Chemother.">
        <title>The novel macrolide resistance genes mef(D), msr(F) and msr(H) are present on resistance islands in Macrococcus canis, Macrococcus caseolyticus and Staphylococcus aureus.</title>
        <authorList>
            <person name="Schwendener S."/>
            <person name="Dona V."/>
            <person name="Perreten V."/>
        </authorList>
    </citation>
    <scope>NUCLEOTIDE SEQUENCE</scope>
    <source>
        <strain evidence="9">Epi0076A</strain>
    </source>
</reference>
<evidence type="ECO:0000256" key="1">
    <source>
        <dbReference type="ARBA" id="ARBA00004651"/>
    </source>
</evidence>
<keyword evidence="5 8" id="KW-0812">Transmembrane</keyword>
<evidence type="ECO:0000256" key="5">
    <source>
        <dbReference type="ARBA" id="ARBA00022692"/>
    </source>
</evidence>
<dbReference type="InterPro" id="IPR006419">
    <property type="entry name" value="NMN_transpt_PnuC"/>
</dbReference>
<evidence type="ECO:0000256" key="8">
    <source>
        <dbReference type="SAM" id="Phobius"/>
    </source>
</evidence>
<comment type="similarity">
    <text evidence="2">Belongs to the nicotinamide ribonucleoside (NR) uptake permease (TC 4.B.1) family.</text>
</comment>
<evidence type="ECO:0000256" key="6">
    <source>
        <dbReference type="ARBA" id="ARBA00022989"/>
    </source>
</evidence>
<keyword evidence="3" id="KW-0813">Transport</keyword>
<name>A0AAE6X1P8_9STAP</name>
<accession>A0AAE6X1P8</accession>
<feature type="transmembrane region" description="Helical" evidence="8">
    <location>
        <begin position="16"/>
        <end position="34"/>
    </location>
</feature>
<dbReference type="NCBIfam" id="TIGR01528">
    <property type="entry name" value="NMN_trans_PnuC"/>
    <property type="match status" value="1"/>
</dbReference>
<dbReference type="AlphaFoldDB" id="A0AAE6X1P8"/>
<evidence type="ECO:0000313" key="10">
    <source>
        <dbReference type="Proteomes" id="UP000501122"/>
    </source>
</evidence>
<evidence type="ECO:0000256" key="4">
    <source>
        <dbReference type="ARBA" id="ARBA00022475"/>
    </source>
</evidence>
<dbReference type="GO" id="GO:0034257">
    <property type="term" value="F:nicotinamide riboside transmembrane transporter activity"/>
    <property type="evidence" value="ECO:0007669"/>
    <property type="project" value="InterPro"/>
</dbReference>
<proteinExistence type="inferred from homology"/>
<evidence type="ECO:0000313" key="9">
    <source>
        <dbReference type="EMBL" id="QIH78856.1"/>
    </source>
</evidence>
<sequence>MFLVKDFRGFTKYEKTFFGLFLLVQIAILIYFYIKTKEVDWINVIASISGILCVIMSAKGRLSTFLYGLIQVATYGWISYEANLMGEVYLQIVFGVFQFIGLYAWIRNMHTLTTPKVEVQEVDTKGLTAIQWVVTLVLGGAFYIAFAKYLESIKSGQPFLDALNVSLNLTGQVLMSLRFKEQWFFWIIVNIVSITLWVRKMLHSGAIDATGVTMVVMWIGFLINSVYGYYYWKKLQHANVENR</sequence>
<comment type="subcellular location">
    <subcellularLocation>
        <location evidence="1">Cell membrane</location>
        <topology evidence="1">Multi-pass membrane protein</topology>
    </subcellularLocation>
</comment>
<keyword evidence="4" id="KW-1003">Cell membrane</keyword>
<dbReference type="Pfam" id="PF04973">
    <property type="entry name" value="NMN_transporter"/>
    <property type="match status" value="1"/>
</dbReference>
<organism evidence="9 10">
    <name type="scientific">Macrococcoides canis</name>
    <dbReference type="NCBI Taxonomy" id="1855823"/>
    <lineage>
        <taxon>Bacteria</taxon>
        <taxon>Bacillati</taxon>
        <taxon>Bacillota</taxon>
        <taxon>Bacilli</taxon>
        <taxon>Bacillales</taxon>
        <taxon>Staphylococcaceae</taxon>
        <taxon>Macrococcoides</taxon>
    </lineage>
</organism>
<evidence type="ECO:0000256" key="3">
    <source>
        <dbReference type="ARBA" id="ARBA00022448"/>
    </source>
</evidence>
<feature type="transmembrane region" description="Helical" evidence="8">
    <location>
        <begin position="183"/>
        <end position="199"/>
    </location>
</feature>
<protein>
    <submittedName>
        <fullName evidence="9">Nicotinamide riboside transporter PnuC</fullName>
    </submittedName>
</protein>
<feature type="transmembrane region" description="Helical" evidence="8">
    <location>
        <begin position="88"/>
        <end position="106"/>
    </location>
</feature>
<feature type="transmembrane region" description="Helical" evidence="8">
    <location>
        <begin position="211"/>
        <end position="232"/>
    </location>
</feature>
<dbReference type="Proteomes" id="UP000501122">
    <property type="component" value="Chromosome"/>
</dbReference>
<dbReference type="PANTHER" id="PTHR36122">
    <property type="entry name" value="NICOTINAMIDE RIBOSIDE TRANSPORTER PNUC"/>
    <property type="match status" value="1"/>
</dbReference>
<evidence type="ECO:0000256" key="2">
    <source>
        <dbReference type="ARBA" id="ARBA00006669"/>
    </source>
</evidence>
<dbReference type="RefSeq" id="WP_164953702.1">
    <property type="nucleotide sequence ID" value="NZ_CP047363.1"/>
</dbReference>
<dbReference type="PANTHER" id="PTHR36122:SF2">
    <property type="entry name" value="NICOTINAMIDE RIBOSIDE TRANSPORTER PNUC"/>
    <property type="match status" value="1"/>
</dbReference>
<gene>
    <name evidence="9" type="ORF">GTN30_09220</name>
</gene>
<feature type="transmembrane region" description="Helical" evidence="8">
    <location>
        <begin position="64"/>
        <end position="81"/>
    </location>
</feature>
<dbReference type="EMBL" id="CP047363">
    <property type="protein sequence ID" value="QIH78856.1"/>
    <property type="molecule type" value="Genomic_DNA"/>
</dbReference>
<evidence type="ECO:0000256" key="7">
    <source>
        <dbReference type="ARBA" id="ARBA00023136"/>
    </source>
</evidence>
<feature type="transmembrane region" description="Helical" evidence="8">
    <location>
        <begin position="41"/>
        <end position="58"/>
    </location>
</feature>
<dbReference type="GO" id="GO:0005886">
    <property type="term" value="C:plasma membrane"/>
    <property type="evidence" value="ECO:0007669"/>
    <property type="project" value="UniProtKB-SubCell"/>
</dbReference>
<keyword evidence="6 8" id="KW-1133">Transmembrane helix</keyword>